<keyword evidence="6 7" id="KW-0949">S-adenosyl-L-methionine</keyword>
<evidence type="ECO:0000256" key="1">
    <source>
        <dbReference type="ARBA" id="ARBA00004496"/>
    </source>
</evidence>
<dbReference type="InterPro" id="IPR000682">
    <property type="entry name" value="PCMT"/>
</dbReference>
<dbReference type="FunFam" id="3.40.50.150:FF:000010">
    <property type="entry name" value="Protein-L-isoaspartate O-methyltransferase"/>
    <property type="match status" value="1"/>
</dbReference>
<proteinExistence type="inferred from homology"/>
<comment type="catalytic activity">
    <reaction evidence="7">
        <text>[protein]-L-isoaspartate + S-adenosyl-L-methionine = [protein]-L-isoaspartate alpha-methyl ester + S-adenosyl-L-homocysteine</text>
        <dbReference type="Rhea" id="RHEA:12705"/>
        <dbReference type="Rhea" id="RHEA-COMP:12143"/>
        <dbReference type="Rhea" id="RHEA-COMP:12144"/>
        <dbReference type="ChEBI" id="CHEBI:57856"/>
        <dbReference type="ChEBI" id="CHEBI:59789"/>
        <dbReference type="ChEBI" id="CHEBI:90596"/>
        <dbReference type="ChEBI" id="CHEBI:90598"/>
        <dbReference type="EC" id="2.1.1.77"/>
    </reaction>
</comment>
<evidence type="ECO:0000256" key="5">
    <source>
        <dbReference type="ARBA" id="ARBA00022679"/>
    </source>
</evidence>
<dbReference type="NCBIfam" id="NF001453">
    <property type="entry name" value="PRK00312.1"/>
    <property type="match status" value="1"/>
</dbReference>
<evidence type="ECO:0000256" key="3">
    <source>
        <dbReference type="ARBA" id="ARBA00022490"/>
    </source>
</evidence>
<keyword evidence="5 7" id="KW-0808">Transferase</keyword>
<evidence type="ECO:0000256" key="2">
    <source>
        <dbReference type="ARBA" id="ARBA00005369"/>
    </source>
</evidence>
<dbReference type="PANTHER" id="PTHR11579">
    <property type="entry name" value="PROTEIN-L-ISOASPARTATE O-METHYLTRANSFERASE"/>
    <property type="match status" value="1"/>
</dbReference>
<dbReference type="eggNOG" id="COG2518">
    <property type="taxonomic scope" value="Bacteria"/>
</dbReference>
<dbReference type="GO" id="GO:0030091">
    <property type="term" value="P:protein repair"/>
    <property type="evidence" value="ECO:0007669"/>
    <property type="project" value="UniProtKB-UniRule"/>
</dbReference>
<dbReference type="PROSITE" id="PS01279">
    <property type="entry name" value="PCMT"/>
    <property type="match status" value="1"/>
</dbReference>
<dbReference type="PANTHER" id="PTHR11579:SF0">
    <property type="entry name" value="PROTEIN-L-ISOASPARTATE(D-ASPARTATE) O-METHYLTRANSFERASE"/>
    <property type="match status" value="1"/>
</dbReference>
<dbReference type="GO" id="GO:0005737">
    <property type="term" value="C:cytoplasm"/>
    <property type="evidence" value="ECO:0007669"/>
    <property type="project" value="UniProtKB-SubCell"/>
</dbReference>
<sequence>MVSTNSSFKKKREQMVKTQLIARDIVDEEVLRAMAKVPRHEFLPADLWDRAYDDMPLPIDDMQTISQPYIVAYMIQALSIKNGDRILEVGTGSGYQTALLAEIHEKVYTVEIRRQLANKALKKLNELGYGDRVKLHIADGSIGYEEEAPFDGIIVAAATFDIPEPLIKQLAEKGKIIIPIGGADVQTLVRATKVNGKLIEEELFQCMFVPLVRQKFENNQV</sequence>
<keyword evidence="4 7" id="KW-0489">Methyltransferase</keyword>
<dbReference type="CDD" id="cd02440">
    <property type="entry name" value="AdoMet_MTases"/>
    <property type="match status" value="1"/>
</dbReference>
<comment type="similarity">
    <text evidence="2 7">Belongs to the methyltransferase superfamily. L-isoaspartyl/D-aspartyl protein methyltransferase family.</text>
</comment>
<protein>
    <recommendedName>
        <fullName evidence="7">Protein-L-isoaspartate O-methyltransferase</fullName>
        <ecNumber evidence="7">2.1.1.77</ecNumber>
    </recommendedName>
    <alternativeName>
        <fullName evidence="7">L-isoaspartyl protein carboxyl methyltransferase</fullName>
    </alternativeName>
    <alternativeName>
        <fullName evidence="7">Protein L-isoaspartyl methyltransferase</fullName>
    </alternativeName>
    <alternativeName>
        <fullName evidence="7">Protein-beta-aspartate methyltransferase</fullName>
        <shortName evidence="7">PIMT</shortName>
    </alternativeName>
</protein>
<dbReference type="SUPFAM" id="SSF53335">
    <property type="entry name" value="S-adenosyl-L-methionine-dependent methyltransferases"/>
    <property type="match status" value="1"/>
</dbReference>
<accession>A0A0B0EHD4</accession>
<comment type="caution">
    <text evidence="8">The sequence shown here is derived from an EMBL/GenBank/DDBJ whole genome shotgun (WGS) entry which is preliminary data.</text>
</comment>
<dbReference type="GO" id="GO:0004719">
    <property type="term" value="F:protein-L-isoaspartate (D-aspartate) O-methyltransferase activity"/>
    <property type="evidence" value="ECO:0007669"/>
    <property type="project" value="UniProtKB-UniRule"/>
</dbReference>
<dbReference type="Pfam" id="PF01135">
    <property type="entry name" value="PCMT"/>
    <property type="match status" value="1"/>
</dbReference>
<organism evidence="8 9">
    <name type="scientific">Candidatus Scalindua brodae</name>
    <dbReference type="NCBI Taxonomy" id="237368"/>
    <lineage>
        <taxon>Bacteria</taxon>
        <taxon>Pseudomonadati</taxon>
        <taxon>Planctomycetota</taxon>
        <taxon>Candidatus Brocadiia</taxon>
        <taxon>Candidatus Brocadiales</taxon>
        <taxon>Candidatus Scalinduaceae</taxon>
        <taxon>Candidatus Scalindua</taxon>
    </lineage>
</organism>
<feature type="active site" evidence="7">
    <location>
        <position position="66"/>
    </location>
</feature>
<name>A0A0B0EHD4_9BACT</name>
<dbReference type="EC" id="2.1.1.77" evidence="7"/>
<evidence type="ECO:0000256" key="6">
    <source>
        <dbReference type="ARBA" id="ARBA00022691"/>
    </source>
</evidence>
<gene>
    <name evidence="7" type="primary">pcm</name>
    <name evidence="8" type="ORF">SCABRO_02286</name>
</gene>
<dbReference type="NCBIfam" id="TIGR00080">
    <property type="entry name" value="pimt"/>
    <property type="match status" value="1"/>
</dbReference>
<dbReference type="HAMAP" id="MF_00090">
    <property type="entry name" value="PIMT"/>
    <property type="match status" value="1"/>
</dbReference>
<dbReference type="InterPro" id="IPR029063">
    <property type="entry name" value="SAM-dependent_MTases_sf"/>
</dbReference>
<evidence type="ECO:0000313" key="9">
    <source>
        <dbReference type="Proteomes" id="UP000030652"/>
    </source>
</evidence>
<dbReference type="PATRIC" id="fig|237368.3.peg.2468"/>
<evidence type="ECO:0000256" key="7">
    <source>
        <dbReference type="HAMAP-Rule" id="MF_00090"/>
    </source>
</evidence>
<dbReference type="Proteomes" id="UP000030652">
    <property type="component" value="Unassembled WGS sequence"/>
</dbReference>
<reference evidence="8 9" key="1">
    <citation type="submission" date="2014-10" db="EMBL/GenBank/DDBJ databases">
        <title>Draft genome of anammox bacterium scalindua brodae, obtained using differential coverage binning of sequence data from two enrichment reactors.</title>
        <authorList>
            <person name="Speth D.R."/>
            <person name="Russ L."/>
            <person name="Kartal B."/>
            <person name="Op den Camp H.J."/>
            <person name="Dutilh B.E."/>
            <person name="Jetten M.S."/>
        </authorList>
    </citation>
    <scope>NUCLEOTIDE SEQUENCE [LARGE SCALE GENOMIC DNA]</scope>
    <source>
        <strain evidence="8">RU1</strain>
    </source>
</reference>
<evidence type="ECO:0000256" key="4">
    <source>
        <dbReference type="ARBA" id="ARBA00022603"/>
    </source>
</evidence>
<comment type="function">
    <text evidence="7">Catalyzes the methyl esterification of L-isoaspartyl residues in peptides and proteins that result from spontaneous decomposition of normal L-aspartyl and L-asparaginyl residues. It plays a role in the repair and/or degradation of damaged proteins.</text>
</comment>
<evidence type="ECO:0000313" key="8">
    <source>
        <dbReference type="EMBL" id="KHE91974.1"/>
    </source>
</evidence>
<dbReference type="GO" id="GO:0032259">
    <property type="term" value="P:methylation"/>
    <property type="evidence" value="ECO:0007669"/>
    <property type="project" value="UniProtKB-KW"/>
</dbReference>
<keyword evidence="3 7" id="KW-0963">Cytoplasm</keyword>
<dbReference type="Gene3D" id="3.40.50.150">
    <property type="entry name" value="Vaccinia Virus protein VP39"/>
    <property type="match status" value="1"/>
</dbReference>
<comment type="subcellular location">
    <subcellularLocation>
        <location evidence="1 7">Cytoplasm</location>
    </subcellularLocation>
</comment>
<dbReference type="EMBL" id="JRYO01000159">
    <property type="protein sequence ID" value="KHE91974.1"/>
    <property type="molecule type" value="Genomic_DNA"/>
</dbReference>
<dbReference type="AlphaFoldDB" id="A0A0B0EHD4"/>